<evidence type="ECO:0000313" key="2">
    <source>
        <dbReference type="EMBL" id="OIR05454.1"/>
    </source>
</evidence>
<organism evidence="2">
    <name type="scientific">mine drainage metagenome</name>
    <dbReference type="NCBI Taxonomy" id="410659"/>
    <lineage>
        <taxon>unclassified sequences</taxon>
        <taxon>metagenomes</taxon>
        <taxon>ecological metagenomes</taxon>
    </lineage>
</organism>
<dbReference type="PROSITE" id="PS50930">
    <property type="entry name" value="HTH_LYTTR"/>
    <property type="match status" value="1"/>
</dbReference>
<dbReference type="EMBL" id="MLJW01000050">
    <property type="protein sequence ID" value="OIR05454.1"/>
    <property type="molecule type" value="Genomic_DNA"/>
</dbReference>
<sequence length="116" mass="13368">MRNVNQDKNKRTYLFIKSEYKLIRINLSDVLFLSGLRDYTQIYLKGKASPLTTLQNLKEFETKLPEDNFIRVHRSYIIAIGQVDTISRNEISIGHHTIPIGSAYKPGLDSIIEKNS</sequence>
<proteinExistence type="predicted"/>
<dbReference type="AlphaFoldDB" id="A0A1J5SZP7"/>
<dbReference type="SMART" id="SM00850">
    <property type="entry name" value="LytTR"/>
    <property type="match status" value="1"/>
</dbReference>
<feature type="domain" description="HTH LytTR-type" evidence="1">
    <location>
        <begin position="14"/>
        <end position="114"/>
    </location>
</feature>
<gene>
    <name evidence="2" type="ORF">GALL_125060</name>
</gene>
<keyword evidence="2" id="KW-0238">DNA-binding</keyword>
<dbReference type="Gene3D" id="2.40.50.1020">
    <property type="entry name" value="LytTr DNA-binding domain"/>
    <property type="match status" value="1"/>
</dbReference>
<dbReference type="InterPro" id="IPR046947">
    <property type="entry name" value="LytR-like"/>
</dbReference>
<dbReference type="PANTHER" id="PTHR37299:SF1">
    <property type="entry name" value="STAGE 0 SPORULATION PROTEIN A HOMOLOG"/>
    <property type="match status" value="1"/>
</dbReference>
<evidence type="ECO:0000259" key="1">
    <source>
        <dbReference type="PROSITE" id="PS50930"/>
    </source>
</evidence>
<dbReference type="GO" id="GO:0003677">
    <property type="term" value="F:DNA binding"/>
    <property type="evidence" value="ECO:0007669"/>
    <property type="project" value="UniProtKB-KW"/>
</dbReference>
<reference evidence="2" key="1">
    <citation type="submission" date="2016-10" db="EMBL/GenBank/DDBJ databases">
        <title>Sequence of Gallionella enrichment culture.</title>
        <authorList>
            <person name="Poehlein A."/>
            <person name="Muehling M."/>
            <person name="Daniel R."/>
        </authorList>
    </citation>
    <scope>NUCLEOTIDE SEQUENCE</scope>
</reference>
<dbReference type="Pfam" id="PF04397">
    <property type="entry name" value="LytTR"/>
    <property type="match status" value="1"/>
</dbReference>
<dbReference type="GO" id="GO:0000156">
    <property type="term" value="F:phosphorelay response regulator activity"/>
    <property type="evidence" value="ECO:0007669"/>
    <property type="project" value="InterPro"/>
</dbReference>
<name>A0A1J5SZP7_9ZZZZ</name>
<comment type="caution">
    <text evidence="2">The sequence shown here is derived from an EMBL/GenBank/DDBJ whole genome shotgun (WGS) entry which is preliminary data.</text>
</comment>
<accession>A0A1J5SZP7</accession>
<dbReference type="PANTHER" id="PTHR37299">
    <property type="entry name" value="TRANSCRIPTIONAL REGULATOR-RELATED"/>
    <property type="match status" value="1"/>
</dbReference>
<dbReference type="InterPro" id="IPR007492">
    <property type="entry name" value="LytTR_DNA-bd_dom"/>
</dbReference>
<protein>
    <submittedName>
        <fullName evidence="2">LytTr DNA-binding domain protein</fullName>
    </submittedName>
</protein>